<dbReference type="InterPro" id="IPR005527">
    <property type="entry name" value="MinE"/>
</dbReference>
<organism evidence="2">
    <name type="scientific">hydrothermal vent metagenome</name>
    <dbReference type="NCBI Taxonomy" id="652676"/>
    <lineage>
        <taxon>unclassified sequences</taxon>
        <taxon>metagenomes</taxon>
        <taxon>ecological metagenomes</taxon>
    </lineage>
</organism>
<evidence type="ECO:0000256" key="1">
    <source>
        <dbReference type="ARBA" id="ARBA00008168"/>
    </source>
</evidence>
<gene>
    <name evidence="2" type="ORF">MNB_SM-4-707</name>
</gene>
<comment type="similarity">
    <text evidence="1">Belongs to the MinE family.</text>
</comment>
<dbReference type="Gene3D" id="3.30.1070.10">
    <property type="entry name" value="Cell division topological specificity factor MinE"/>
    <property type="match status" value="1"/>
</dbReference>
<dbReference type="InterPro" id="IPR036707">
    <property type="entry name" value="MinE_sf"/>
</dbReference>
<dbReference type="HAMAP" id="MF_00262">
    <property type="entry name" value="MinE"/>
    <property type="match status" value="1"/>
</dbReference>
<keyword evidence="2" id="KW-0131">Cell cycle</keyword>
<proteinExistence type="inferred from homology"/>
<dbReference type="SUPFAM" id="SSF55229">
    <property type="entry name" value="Cell division protein MinE topological specificity domain"/>
    <property type="match status" value="1"/>
</dbReference>
<dbReference type="AlphaFoldDB" id="A0A1W1CVA7"/>
<keyword evidence="2" id="KW-0132">Cell division</keyword>
<evidence type="ECO:0000313" key="2">
    <source>
        <dbReference type="EMBL" id="SFV69754.1"/>
    </source>
</evidence>
<dbReference type="GO" id="GO:0051301">
    <property type="term" value="P:cell division"/>
    <property type="evidence" value="ECO:0007669"/>
    <property type="project" value="UniProtKB-KW"/>
</dbReference>
<dbReference type="GO" id="GO:0032955">
    <property type="term" value="P:regulation of division septum assembly"/>
    <property type="evidence" value="ECO:0007669"/>
    <property type="project" value="InterPro"/>
</dbReference>
<reference evidence="2" key="1">
    <citation type="submission" date="2016-10" db="EMBL/GenBank/DDBJ databases">
        <authorList>
            <person name="de Groot N.N."/>
        </authorList>
    </citation>
    <scope>NUCLEOTIDE SEQUENCE</scope>
</reference>
<protein>
    <submittedName>
        <fullName evidence="2">Cell division topological specificity factor MinE</fullName>
    </submittedName>
</protein>
<accession>A0A1W1CVA7</accession>
<dbReference type="EMBL" id="FPHF01000115">
    <property type="protein sequence ID" value="SFV69754.1"/>
    <property type="molecule type" value="Genomic_DNA"/>
</dbReference>
<name>A0A1W1CVA7_9ZZZZ</name>
<dbReference type="Pfam" id="PF03776">
    <property type="entry name" value="MinE"/>
    <property type="match status" value="1"/>
</dbReference>
<sequence length="77" mass="8661">MFSFFGKKSSAKTAKDRLTIAIMSDRQNSNSFPNMDAMKAEIIEVVKKYMGVKAIDIKREVNGDMEALSIDVQLDNK</sequence>
<dbReference type="NCBIfam" id="TIGR01215">
    <property type="entry name" value="minE"/>
    <property type="match status" value="1"/>
</dbReference>